<dbReference type="AlphaFoldDB" id="A0A2A9FHD2"/>
<accession>A0A2A9FHD2</accession>
<feature type="region of interest" description="Disordered" evidence="1">
    <location>
        <begin position="33"/>
        <end position="57"/>
    </location>
</feature>
<dbReference type="EMBL" id="PDJK01000002">
    <property type="protein sequence ID" value="PFG50176.1"/>
    <property type="molecule type" value="Genomic_DNA"/>
</dbReference>
<comment type="caution">
    <text evidence="2">The sequence shown here is derived from an EMBL/GenBank/DDBJ whole genome shotgun (WGS) entry which is preliminary data.</text>
</comment>
<organism evidence="2 3">
    <name type="scientific">Amycolatopsis sulphurea</name>
    <dbReference type="NCBI Taxonomy" id="76022"/>
    <lineage>
        <taxon>Bacteria</taxon>
        <taxon>Bacillati</taxon>
        <taxon>Actinomycetota</taxon>
        <taxon>Actinomycetes</taxon>
        <taxon>Pseudonocardiales</taxon>
        <taxon>Pseudonocardiaceae</taxon>
        <taxon>Amycolatopsis</taxon>
    </lineage>
</organism>
<proteinExistence type="predicted"/>
<keyword evidence="3" id="KW-1185">Reference proteome</keyword>
<name>A0A2A9FHD2_9PSEU</name>
<reference evidence="2 3" key="1">
    <citation type="submission" date="2017-10" db="EMBL/GenBank/DDBJ databases">
        <title>Sequencing the genomes of 1000 actinobacteria strains.</title>
        <authorList>
            <person name="Klenk H.-P."/>
        </authorList>
    </citation>
    <scope>NUCLEOTIDE SEQUENCE [LARGE SCALE GENOMIC DNA]</scope>
    <source>
        <strain evidence="2 3">DSM 46092</strain>
    </source>
</reference>
<feature type="region of interest" description="Disordered" evidence="1">
    <location>
        <begin position="130"/>
        <end position="151"/>
    </location>
</feature>
<evidence type="ECO:0000313" key="3">
    <source>
        <dbReference type="Proteomes" id="UP000243542"/>
    </source>
</evidence>
<dbReference type="Proteomes" id="UP000243542">
    <property type="component" value="Unassembled WGS sequence"/>
</dbReference>
<evidence type="ECO:0000256" key="1">
    <source>
        <dbReference type="SAM" id="MobiDB-lite"/>
    </source>
</evidence>
<protein>
    <submittedName>
        <fullName evidence="2">Uncharacterized protein</fullName>
    </submittedName>
</protein>
<evidence type="ECO:0000313" key="2">
    <source>
        <dbReference type="EMBL" id="PFG50176.1"/>
    </source>
</evidence>
<gene>
    <name evidence="2" type="ORF">ATK36_5384</name>
</gene>
<sequence length="223" mass="23560">MPQDPVGRLAWRAAVRTVVLGCGLLHTSRCQPQQATDKQGASRDHPSSPPVTGIAAGPRIGIVVPPRYGDGAGHCSAVGRRPPLFCSAVLAKPVVVGPEALRAGVVAASIACMTAERNWAVVAWSKTATSEPRTTTRKARSRPTTSRHAMDQDPVSVMRHRLARCRYSIPVDTSAARTSTAQRAESVGIAARRASRIAGRASSTPIVSESLFGLLSYSVHPGR</sequence>